<name>A0ABD5Y593_9EURY</name>
<dbReference type="EC" id="3.1.4.-" evidence="4"/>
<comment type="cofactor">
    <cofactor evidence="4">
        <name>a divalent metal cation</name>
        <dbReference type="ChEBI" id="CHEBI:60240"/>
    </cofactor>
</comment>
<keyword evidence="3" id="KW-0378">Hydrolase</keyword>
<dbReference type="CDD" id="cd00841">
    <property type="entry name" value="MPP_YfcE"/>
    <property type="match status" value="1"/>
</dbReference>
<dbReference type="InterPro" id="IPR029052">
    <property type="entry name" value="Metallo-depent_PP-like"/>
</dbReference>
<evidence type="ECO:0000256" key="2">
    <source>
        <dbReference type="ARBA" id="ARBA00022723"/>
    </source>
</evidence>
<protein>
    <recommendedName>
        <fullName evidence="4">Phosphoesterase</fullName>
        <ecNumber evidence="4">3.1.4.-</ecNumber>
    </recommendedName>
</protein>
<dbReference type="RefSeq" id="WP_274321948.1">
    <property type="nucleotide sequence ID" value="NZ_CP118158.1"/>
</dbReference>
<dbReference type="PROSITE" id="PS01269">
    <property type="entry name" value="UPF0025"/>
    <property type="match status" value="1"/>
</dbReference>
<reference evidence="6 7" key="1">
    <citation type="journal article" date="2019" name="Int. J. Syst. Evol. Microbiol.">
        <title>The Global Catalogue of Microorganisms (GCM) 10K type strain sequencing project: providing services to taxonomists for standard genome sequencing and annotation.</title>
        <authorList>
            <consortium name="The Broad Institute Genomics Platform"/>
            <consortium name="The Broad Institute Genome Sequencing Center for Infectious Disease"/>
            <person name="Wu L."/>
            <person name="Ma J."/>
        </authorList>
    </citation>
    <scope>NUCLEOTIDE SEQUENCE [LARGE SCALE GENOMIC DNA]</scope>
    <source>
        <strain evidence="6 7">XZYJT29</strain>
    </source>
</reference>
<dbReference type="GO" id="GO:0046872">
    <property type="term" value="F:metal ion binding"/>
    <property type="evidence" value="ECO:0007669"/>
    <property type="project" value="UniProtKB-KW"/>
</dbReference>
<dbReference type="InterPro" id="IPR000979">
    <property type="entry name" value="Phosphodiesterase_MJ0936/Vps29"/>
</dbReference>
<feature type="domain" description="Calcineurin-like phosphoesterase" evidence="5">
    <location>
        <begin position="2"/>
        <end position="146"/>
    </location>
</feature>
<dbReference type="GeneID" id="78821167"/>
<evidence type="ECO:0000313" key="7">
    <source>
        <dbReference type="Proteomes" id="UP001596432"/>
    </source>
</evidence>
<dbReference type="PANTHER" id="PTHR11124">
    <property type="entry name" value="VACUOLAR SORTING PROTEIN VPS29"/>
    <property type="match status" value="1"/>
</dbReference>
<dbReference type="EMBL" id="JBHTAS010000001">
    <property type="protein sequence ID" value="MFC7140861.1"/>
    <property type="molecule type" value="Genomic_DNA"/>
</dbReference>
<dbReference type="NCBIfam" id="TIGR00040">
    <property type="entry name" value="yfcE"/>
    <property type="match status" value="1"/>
</dbReference>
<sequence>MITVVSDTHGTDGHRLEGRTLEAVRAADLVIHAGDFTTEAVLDDFESEAGADADGAGEFVAVYGNNDDAGIRGRLEATRTVQRAGLRFVVAHGHEHDDTSLSLLGRQERADVVVVGHSHEPGWREMGTVAVLNPGSHADPRWYRPAHAEIETAGEGLRGRLVAPDGEVYSEFDLTATGRE</sequence>
<keyword evidence="7" id="KW-1185">Reference proteome</keyword>
<evidence type="ECO:0000256" key="4">
    <source>
        <dbReference type="RuleBase" id="RU362039"/>
    </source>
</evidence>
<dbReference type="AlphaFoldDB" id="A0ABD5Y593"/>
<dbReference type="Pfam" id="PF12850">
    <property type="entry name" value="Metallophos_2"/>
    <property type="match status" value="1"/>
</dbReference>
<comment type="similarity">
    <text evidence="1 4">Belongs to the metallophosphoesterase superfamily. YfcE family.</text>
</comment>
<dbReference type="InterPro" id="IPR041802">
    <property type="entry name" value="MPP_YfcE"/>
</dbReference>
<proteinExistence type="inferred from homology"/>
<dbReference type="Proteomes" id="UP001596432">
    <property type="component" value="Unassembled WGS sequence"/>
</dbReference>
<dbReference type="SUPFAM" id="SSF56300">
    <property type="entry name" value="Metallo-dependent phosphatases"/>
    <property type="match status" value="1"/>
</dbReference>
<evidence type="ECO:0000256" key="1">
    <source>
        <dbReference type="ARBA" id="ARBA00008950"/>
    </source>
</evidence>
<keyword evidence="2 4" id="KW-0479">Metal-binding</keyword>
<dbReference type="InterPro" id="IPR024654">
    <property type="entry name" value="Calcineurin-like_PHP_lpxH"/>
</dbReference>
<evidence type="ECO:0000313" key="6">
    <source>
        <dbReference type="EMBL" id="MFC7140861.1"/>
    </source>
</evidence>
<dbReference type="GO" id="GO:0016787">
    <property type="term" value="F:hydrolase activity"/>
    <property type="evidence" value="ECO:0007669"/>
    <property type="project" value="UniProtKB-UniRule"/>
</dbReference>
<dbReference type="Gene3D" id="3.60.21.10">
    <property type="match status" value="1"/>
</dbReference>
<comment type="caution">
    <text evidence="6">The sequence shown here is derived from an EMBL/GenBank/DDBJ whole genome shotgun (WGS) entry which is preliminary data.</text>
</comment>
<organism evidence="6 7">
    <name type="scientific">Halosimplex aquaticum</name>
    <dbReference type="NCBI Taxonomy" id="3026162"/>
    <lineage>
        <taxon>Archaea</taxon>
        <taxon>Methanobacteriati</taxon>
        <taxon>Methanobacteriota</taxon>
        <taxon>Stenosarchaea group</taxon>
        <taxon>Halobacteria</taxon>
        <taxon>Halobacteriales</taxon>
        <taxon>Haloarculaceae</taxon>
        <taxon>Halosimplex</taxon>
    </lineage>
</organism>
<evidence type="ECO:0000256" key="3">
    <source>
        <dbReference type="ARBA" id="ARBA00022801"/>
    </source>
</evidence>
<evidence type="ECO:0000259" key="5">
    <source>
        <dbReference type="Pfam" id="PF12850"/>
    </source>
</evidence>
<dbReference type="InterPro" id="IPR020935">
    <property type="entry name" value="PdiEstase_YfcE_CS"/>
</dbReference>
<gene>
    <name evidence="6" type="ORF">ACFQMA_13640</name>
</gene>
<accession>A0ABD5Y593</accession>